<name>A0A7S6VUS2_9GAMM</name>
<dbReference type="AlphaFoldDB" id="A0A7S6VUS2"/>
<proteinExistence type="predicted"/>
<dbReference type="Proteomes" id="UP000593966">
    <property type="component" value="Chromosome"/>
</dbReference>
<protein>
    <submittedName>
        <fullName evidence="2">Uncharacterized protein</fullName>
    </submittedName>
</protein>
<evidence type="ECO:0000256" key="1">
    <source>
        <dbReference type="SAM" id="SignalP"/>
    </source>
</evidence>
<keyword evidence="3" id="KW-1185">Reference proteome</keyword>
<accession>A0A7S6VUS2</accession>
<reference evidence="2 3" key="1">
    <citation type="submission" date="2020-02" db="EMBL/GenBank/DDBJ databases">
        <title>Tigecycline-resistant Acinetobacter species from pigs and migratory birds.</title>
        <authorList>
            <person name="Chen C."/>
            <person name="Sun J."/>
            <person name="Liao X.-P."/>
            <person name="Liu Y.-H."/>
        </authorList>
    </citation>
    <scope>NUCLEOTIDE SEQUENCE [LARGE SCALE GENOMIC DNA]</scope>
    <source>
        <strain evidence="2 3">YH12207_T</strain>
    </source>
</reference>
<gene>
    <name evidence="2" type="ORF">G0028_04020</name>
</gene>
<feature type="chain" id="PRO_5032996846" evidence="1">
    <location>
        <begin position="21"/>
        <end position="155"/>
    </location>
</feature>
<feature type="signal peptide" evidence="1">
    <location>
        <begin position="1"/>
        <end position="20"/>
    </location>
</feature>
<dbReference type="RefSeq" id="WP_180046102.1">
    <property type="nucleotide sequence ID" value="NZ_CP048659.1"/>
</dbReference>
<dbReference type="EMBL" id="CP048659">
    <property type="protein sequence ID" value="QOW45133.1"/>
    <property type="molecule type" value="Genomic_DNA"/>
</dbReference>
<evidence type="ECO:0000313" key="3">
    <source>
        <dbReference type="Proteomes" id="UP000593966"/>
    </source>
</evidence>
<evidence type="ECO:0000313" key="2">
    <source>
        <dbReference type="EMBL" id="QOW45133.1"/>
    </source>
</evidence>
<sequence length="155" mass="17787">MSTKTLFISVLCCVSTLTFADKTIQPVINGKTYHSFDLNLKTLPKPIKVIKGEPDECNGGKFPDEYDFGSFTVNGYNRIQTVHMLKNNAVIFYGKKIDGSMTKANFQKIFKGKIDLDEENPNRFSASSEQDEYKSITFYFKNNHLDHYELWVDDC</sequence>
<organism evidence="2 3">
    <name type="scientific">Acinetobacter piscicola</name>
    <dbReference type="NCBI Taxonomy" id="2006115"/>
    <lineage>
        <taxon>Bacteria</taxon>
        <taxon>Pseudomonadati</taxon>
        <taxon>Pseudomonadota</taxon>
        <taxon>Gammaproteobacteria</taxon>
        <taxon>Moraxellales</taxon>
        <taxon>Moraxellaceae</taxon>
        <taxon>Acinetobacter</taxon>
    </lineage>
</organism>
<keyword evidence="1" id="KW-0732">Signal</keyword>